<name>A0A3N4HT85_ASCIM</name>
<feature type="compositionally biased region" description="Polar residues" evidence="1">
    <location>
        <begin position="388"/>
        <end position="406"/>
    </location>
</feature>
<reference evidence="2 3" key="1">
    <citation type="journal article" date="2018" name="Nat. Ecol. Evol.">
        <title>Pezizomycetes genomes reveal the molecular basis of ectomycorrhizal truffle lifestyle.</title>
        <authorList>
            <person name="Murat C."/>
            <person name="Payen T."/>
            <person name="Noel B."/>
            <person name="Kuo A."/>
            <person name="Morin E."/>
            <person name="Chen J."/>
            <person name="Kohler A."/>
            <person name="Krizsan K."/>
            <person name="Balestrini R."/>
            <person name="Da Silva C."/>
            <person name="Montanini B."/>
            <person name="Hainaut M."/>
            <person name="Levati E."/>
            <person name="Barry K.W."/>
            <person name="Belfiori B."/>
            <person name="Cichocki N."/>
            <person name="Clum A."/>
            <person name="Dockter R.B."/>
            <person name="Fauchery L."/>
            <person name="Guy J."/>
            <person name="Iotti M."/>
            <person name="Le Tacon F."/>
            <person name="Lindquist E.A."/>
            <person name="Lipzen A."/>
            <person name="Malagnac F."/>
            <person name="Mello A."/>
            <person name="Molinier V."/>
            <person name="Miyauchi S."/>
            <person name="Poulain J."/>
            <person name="Riccioni C."/>
            <person name="Rubini A."/>
            <person name="Sitrit Y."/>
            <person name="Splivallo R."/>
            <person name="Traeger S."/>
            <person name="Wang M."/>
            <person name="Zifcakova L."/>
            <person name="Wipf D."/>
            <person name="Zambonelli A."/>
            <person name="Paolocci F."/>
            <person name="Nowrousian M."/>
            <person name="Ottonello S."/>
            <person name="Baldrian P."/>
            <person name="Spatafora J.W."/>
            <person name="Henrissat B."/>
            <person name="Nagy L.G."/>
            <person name="Aury J.M."/>
            <person name="Wincker P."/>
            <person name="Grigoriev I.V."/>
            <person name="Bonfante P."/>
            <person name="Martin F.M."/>
        </authorList>
    </citation>
    <scope>NUCLEOTIDE SEQUENCE [LARGE SCALE GENOMIC DNA]</scope>
    <source>
        <strain evidence="2 3">RN42</strain>
    </source>
</reference>
<evidence type="ECO:0000256" key="1">
    <source>
        <dbReference type="SAM" id="MobiDB-lite"/>
    </source>
</evidence>
<accession>A0A3N4HT85</accession>
<dbReference type="AlphaFoldDB" id="A0A3N4HT85"/>
<feature type="region of interest" description="Disordered" evidence="1">
    <location>
        <begin position="478"/>
        <end position="499"/>
    </location>
</feature>
<gene>
    <name evidence="2" type="ORF">BJ508DRAFT_367003</name>
</gene>
<sequence length="499" mass="57838">MVGFLDLPPELHYEIASYILPPPPRDYRARFPAGALAPEFKERLQNALPGGVEEYDGLAETARLVVALDCESGEEGVGMQRYCWEPYTMQLCRFLRDTFLILFQQAIDGTEEDIMEWRLRSLDLIRSGFAYDRERPVDQFQGNGLQFIQWNLAAGMVQSVLDTVEASDSDSVNAVEFRFWRNFISLCSQDATAGKYRLDGSRSDLYKLRTAYTDKLHMYYEDEQNRRFEECEIFSDYGDPCRHAIFRMPNWNSTGSDSGSEALMNWLKKFAIRGSIVKYSEYCPENLRPLLVKPKQSNYWFLPETILLVTLKENITRLKKRFDVINWEWSNNLAIRKEMLKKFVLAGVKTKVVRWICSEILQSKTPKKNSQRKGGSVQKTGFRKKATQSRTSQKGVIQDKASQNDRGTFERIASQKGINNWHEEAALLEKPLMESTSRNDIVEEEKIVSQQVSQETPETKYLQKKLILKEVRIVQKHRSRVLHKSSRTSPRRADTEVRS</sequence>
<dbReference type="Proteomes" id="UP000275078">
    <property type="component" value="Unassembled WGS sequence"/>
</dbReference>
<proteinExistence type="predicted"/>
<evidence type="ECO:0000313" key="2">
    <source>
        <dbReference type="EMBL" id="RPA72884.1"/>
    </source>
</evidence>
<organism evidence="2 3">
    <name type="scientific">Ascobolus immersus RN42</name>
    <dbReference type="NCBI Taxonomy" id="1160509"/>
    <lineage>
        <taxon>Eukaryota</taxon>
        <taxon>Fungi</taxon>
        <taxon>Dikarya</taxon>
        <taxon>Ascomycota</taxon>
        <taxon>Pezizomycotina</taxon>
        <taxon>Pezizomycetes</taxon>
        <taxon>Pezizales</taxon>
        <taxon>Ascobolaceae</taxon>
        <taxon>Ascobolus</taxon>
    </lineage>
</organism>
<dbReference type="EMBL" id="ML119842">
    <property type="protein sequence ID" value="RPA72884.1"/>
    <property type="molecule type" value="Genomic_DNA"/>
</dbReference>
<feature type="compositionally biased region" description="Basic residues" evidence="1">
    <location>
        <begin position="478"/>
        <end position="490"/>
    </location>
</feature>
<protein>
    <submittedName>
        <fullName evidence="2">Uncharacterized protein</fullName>
    </submittedName>
</protein>
<evidence type="ECO:0000313" key="3">
    <source>
        <dbReference type="Proteomes" id="UP000275078"/>
    </source>
</evidence>
<feature type="region of interest" description="Disordered" evidence="1">
    <location>
        <begin position="366"/>
        <end position="407"/>
    </location>
</feature>
<keyword evidence="3" id="KW-1185">Reference proteome</keyword>